<reference evidence="1 2" key="1">
    <citation type="submission" date="2015-03" db="EMBL/GenBank/DDBJ databases">
        <authorList>
            <person name="Murphy D."/>
        </authorList>
    </citation>
    <scope>NUCLEOTIDE SEQUENCE [LARGE SCALE GENOMIC DNA]</scope>
    <source>
        <strain evidence="1 2">OL-4</strain>
    </source>
</reference>
<accession>A0A0E4GBG2</accession>
<organism evidence="1 2">
    <name type="scientific">Syntrophomonas zehnderi OL-4</name>
    <dbReference type="NCBI Taxonomy" id="690567"/>
    <lineage>
        <taxon>Bacteria</taxon>
        <taxon>Bacillati</taxon>
        <taxon>Bacillota</taxon>
        <taxon>Clostridia</taxon>
        <taxon>Eubacteriales</taxon>
        <taxon>Syntrophomonadaceae</taxon>
        <taxon>Syntrophomonas</taxon>
    </lineage>
</organism>
<evidence type="ECO:0000313" key="2">
    <source>
        <dbReference type="Proteomes" id="UP000045545"/>
    </source>
</evidence>
<dbReference type="STRING" id="690567.2184"/>
<dbReference type="EMBL" id="CGIH01000038">
    <property type="protein sequence ID" value="CFX91462.1"/>
    <property type="molecule type" value="Genomic_DNA"/>
</dbReference>
<proteinExistence type="predicted"/>
<dbReference type="AlphaFoldDB" id="A0A0E4GBG2"/>
<sequence>MQKIDYGPKLAQDESLAVTLKCGKQEVKLPLRACGASFRNCRKKTVNINSVC</sequence>
<evidence type="ECO:0000313" key="1">
    <source>
        <dbReference type="EMBL" id="CFX91462.1"/>
    </source>
</evidence>
<protein>
    <submittedName>
        <fullName evidence="1">Uncharacterized</fullName>
    </submittedName>
</protein>
<keyword evidence="2" id="KW-1185">Reference proteome</keyword>
<gene>
    <name evidence="1" type="ORF">2184</name>
</gene>
<name>A0A0E4GBG2_9FIRM</name>
<dbReference type="Proteomes" id="UP000045545">
    <property type="component" value="Unassembled WGS sequence"/>
</dbReference>